<dbReference type="SMART" id="SM00679">
    <property type="entry name" value="CTNS"/>
    <property type="match status" value="2"/>
</dbReference>
<sequence length="252" mass="28742">MAPFQWLITHIAPVFLVSSPVTSYADQIYSIHKTHSSAGFSLDIPLIMLVASILKIFYWFGEHYDTSLLLQAVLMVGVQTLLLHIALTNRPSLTSASSKPFDGLDKPEPLFSRRPYHFWQWRQTRPYWNFLAYYTMGLLILGILIGDSKQYIALQGYVALSIEAMLPLPQIASNQRNRSCKGFRLSVLVNWLVGDALKMSFFFLAESDIPWAFKLCGLFQALCDCYLGVQYWMFGEGQDVTYAPDGKEMREL</sequence>
<keyword evidence="7" id="KW-1185">Reference proteome</keyword>
<evidence type="ECO:0000256" key="5">
    <source>
        <dbReference type="SAM" id="Phobius"/>
    </source>
</evidence>
<dbReference type="InterPro" id="IPR006603">
    <property type="entry name" value="PQ-loop_rpt"/>
</dbReference>
<dbReference type="FunCoup" id="A0A2K1QN25">
    <property type="interactions" value="29"/>
</dbReference>
<dbReference type="GO" id="GO:0016020">
    <property type="term" value="C:membrane"/>
    <property type="evidence" value="ECO:0007669"/>
    <property type="project" value="UniProtKB-SubCell"/>
</dbReference>
<gene>
    <name evidence="6" type="ORF">CAC42_268</name>
</gene>
<dbReference type="PANTHER" id="PTHR14856">
    <property type="entry name" value="PQ-LOOP REPEAT-CONTAINING PROTEIN 1-LIKE PROTEIN"/>
    <property type="match status" value="1"/>
</dbReference>
<dbReference type="GO" id="GO:0005802">
    <property type="term" value="C:trans-Golgi network"/>
    <property type="evidence" value="ECO:0007669"/>
    <property type="project" value="TreeGrafter"/>
</dbReference>
<dbReference type="Pfam" id="PF04193">
    <property type="entry name" value="PQ-loop"/>
    <property type="match status" value="2"/>
</dbReference>
<reference evidence="6 7" key="1">
    <citation type="submission" date="2017-06" db="EMBL/GenBank/DDBJ databases">
        <title>Draft genome sequence of a variant of Elsinoe murrayae.</title>
        <authorList>
            <person name="Cheng Q."/>
        </authorList>
    </citation>
    <scope>NUCLEOTIDE SEQUENCE [LARGE SCALE GENOMIC DNA]</scope>
    <source>
        <strain evidence="6 7">CQ-2017a</strain>
    </source>
</reference>
<dbReference type="AlphaFoldDB" id="A0A2K1QN25"/>
<comment type="subcellular location">
    <subcellularLocation>
        <location evidence="1">Membrane</location>
        <topology evidence="1">Multi-pass membrane protein</topology>
    </subcellularLocation>
</comment>
<evidence type="ECO:0008006" key="8">
    <source>
        <dbReference type="Google" id="ProtNLM"/>
    </source>
</evidence>
<keyword evidence="3 5" id="KW-1133">Transmembrane helix</keyword>
<feature type="transmembrane region" description="Helical" evidence="5">
    <location>
        <begin position="41"/>
        <end position="61"/>
    </location>
</feature>
<organism evidence="6 7">
    <name type="scientific">Sphaceloma murrayae</name>
    <dbReference type="NCBI Taxonomy" id="2082308"/>
    <lineage>
        <taxon>Eukaryota</taxon>
        <taxon>Fungi</taxon>
        <taxon>Dikarya</taxon>
        <taxon>Ascomycota</taxon>
        <taxon>Pezizomycotina</taxon>
        <taxon>Dothideomycetes</taxon>
        <taxon>Dothideomycetidae</taxon>
        <taxon>Myriangiales</taxon>
        <taxon>Elsinoaceae</taxon>
        <taxon>Sphaceloma</taxon>
    </lineage>
</organism>
<feature type="transmembrane region" description="Helical" evidence="5">
    <location>
        <begin position="127"/>
        <end position="145"/>
    </location>
</feature>
<dbReference type="Proteomes" id="UP000243797">
    <property type="component" value="Unassembled WGS sequence"/>
</dbReference>
<evidence type="ECO:0000256" key="4">
    <source>
        <dbReference type="ARBA" id="ARBA00023136"/>
    </source>
</evidence>
<evidence type="ECO:0000313" key="6">
    <source>
        <dbReference type="EMBL" id="PNS16534.1"/>
    </source>
</evidence>
<dbReference type="EMBL" id="NKHZ01000057">
    <property type="protein sequence ID" value="PNS16534.1"/>
    <property type="molecule type" value="Genomic_DNA"/>
</dbReference>
<dbReference type="GO" id="GO:0045332">
    <property type="term" value="P:phospholipid translocation"/>
    <property type="evidence" value="ECO:0007669"/>
    <property type="project" value="TreeGrafter"/>
</dbReference>
<dbReference type="GO" id="GO:0005768">
    <property type="term" value="C:endosome"/>
    <property type="evidence" value="ECO:0007669"/>
    <property type="project" value="TreeGrafter"/>
</dbReference>
<keyword evidence="4 5" id="KW-0472">Membrane</keyword>
<dbReference type="InParanoid" id="A0A2K1QN25"/>
<dbReference type="GO" id="GO:0005829">
    <property type="term" value="C:cytosol"/>
    <property type="evidence" value="ECO:0007669"/>
    <property type="project" value="GOC"/>
</dbReference>
<keyword evidence="2 5" id="KW-0812">Transmembrane</keyword>
<protein>
    <recommendedName>
        <fullName evidence="8">PQ-loop repeat-containing protein 1</fullName>
    </recommendedName>
</protein>
<accession>A0A2K1QN25</accession>
<dbReference type="InterPro" id="IPR052241">
    <property type="entry name" value="SLC66/Scramblase_ANY1"/>
</dbReference>
<dbReference type="GO" id="GO:0042147">
    <property type="term" value="P:retrograde transport, endosome to Golgi"/>
    <property type="evidence" value="ECO:0007669"/>
    <property type="project" value="TreeGrafter"/>
</dbReference>
<dbReference type="STRING" id="2082308.A0A2K1QN25"/>
<dbReference type="OrthoDB" id="292213at2759"/>
<dbReference type="FunFam" id="1.20.1280.290:FF:000005">
    <property type="entry name" value="PQ-loop repeat-containing protein 1"/>
    <property type="match status" value="1"/>
</dbReference>
<dbReference type="PANTHER" id="PTHR14856:SF9">
    <property type="entry name" value="PQ-LOOP REPEAT-CONTAINING PROTEIN 1"/>
    <property type="match status" value="1"/>
</dbReference>
<evidence type="ECO:0000313" key="7">
    <source>
        <dbReference type="Proteomes" id="UP000243797"/>
    </source>
</evidence>
<dbReference type="Gene3D" id="1.20.1280.290">
    <property type="match status" value="2"/>
</dbReference>
<evidence type="ECO:0000256" key="1">
    <source>
        <dbReference type="ARBA" id="ARBA00004141"/>
    </source>
</evidence>
<feature type="transmembrane region" description="Helical" evidence="5">
    <location>
        <begin position="68"/>
        <end position="87"/>
    </location>
</feature>
<comment type="caution">
    <text evidence="6">The sequence shown here is derived from an EMBL/GenBank/DDBJ whole genome shotgun (WGS) entry which is preliminary data.</text>
</comment>
<name>A0A2K1QN25_9PEZI</name>
<evidence type="ECO:0000256" key="3">
    <source>
        <dbReference type="ARBA" id="ARBA00022989"/>
    </source>
</evidence>
<proteinExistence type="predicted"/>
<evidence type="ECO:0000256" key="2">
    <source>
        <dbReference type="ARBA" id="ARBA00022692"/>
    </source>
</evidence>